<keyword evidence="3" id="KW-1185">Reference proteome</keyword>
<dbReference type="InterPro" id="IPR050682">
    <property type="entry name" value="ModA/WtpA"/>
</dbReference>
<protein>
    <submittedName>
        <fullName evidence="2">Ca-activated chloride channel family protein</fullName>
    </submittedName>
</protein>
<dbReference type="Proteomes" id="UP000741013">
    <property type="component" value="Unassembled WGS sequence"/>
</dbReference>
<evidence type="ECO:0000259" key="1">
    <source>
        <dbReference type="PROSITE" id="PS50234"/>
    </source>
</evidence>
<dbReference type="SMART" id="SM00327">
    <property type="entry name" value="VWA"/>
    <property type="match status" value="1"/>
</dbReference>
<dbReference type="RefSeq" id="WP_209663283.1">
    <property type="nucleotide sequence ID" value="NZ_JAGGMS010000001.1"/>
</dbReference>
<dbReference type="Pfam" id="PF00092">
    <property type="entry name" value="VWA"/>
    <property type="match status" value="1"/>
</dbReference>
<dbReference type="SUPFAM" id="SSF53300">
    <property type="entry name" value="vWA-like"/>
    <property type="match status" value="1"/>
</dbReference>
<dbReference type="Gene3D" id="3.40.50.410">
    <property type="entry name" value="von Willebrand factor, type A domain"/>
    <property type="match status" value="1"/>
</dbReference>
<evidence type="ECO:0000313" key="2">
    <source>
        <dbReference type="EMBL" id="MBP2179582.1"/>
    </source>
</evidence>
<dbReference type="SUPFAM" id="SSF53850">
    <property type="entry name" value="Periplasmic binding protein-like II"/>
    <property type="match status" value="1"/>
</dbReference>
<accession>A0ABS4PJI0</accession>
<dbReference type="InterPro" id="IPR036465">
    <property type="entry name" value="vWFA_dom_sf"/>
</dbReference>
<feature type="domain" description="VWFA" evidence="1">
    <location>
        <begin position="411"/>
        <end position="600"/>
    </location>
</feature>
<dbReference type="PANTHER" id="PTHR30632">
    <property type="entry name" value="MOLYBDATE-BINDING PERIPLASMIC PROTEIN"/>
    <property type="match status" value="1"/>
</dbReference>
<comment type="caution">
    <text evidence="2">The sequence shown here is derived from an EMBL/GenBank/DDBJ whole genome shotgun (WGS) entry which is preliminary data.</text>
</comment>
<reference evidence="2 3" key="1">
    <citation type="submission" date="2021-03" db="EMBL/GenBank/DDBJ databases">
        <title>Sequencing the genomes of 1000 actinobacteria strains.</title>
        <authorList>
            <person name="Klenk H.-P."/>
        </authorList>
    </citation>
    <scope>NUCLEOTIDE SEQUENCE [LARGE SCALE GENOMIC DNA]</scope>
    <source>
        <strain evidence="2 3">DSM 45510</strain>
    </source>
</reference>
<gene>
    <name evidence="2" type="ORF">JOM49_001108</name>
</gene>
<dbReference type="InterPro" id="IPR002035">
    <property type="entry name" value="VWF_A"/>
</dbReference>
<proteinExistence type="predicted"/>
<name>A0ABS4PJI0_9PSEU</name>
<organism evidence="2 3">
    <name type="scientific">Amycolatopsis magusensis</name>
    <dbReference type="NCBI Taxonomy" id="882444"/>
    <lineage>
        <taxon>Bacteria</taxon>
        <taxon>Bacillati</taxon>
        <taxon>Actinomycetota</taxon>
        <taxon>Actinomycetes</taxon>
        <taxon>Pseudonocardiales</taxon>
        <taxon>Pseudonocardiaceae</taxon>
        <taxon>Amycolatopsis</taxon>
    </lineage>
</organism>
<sequence>MTLSGQESRRRRRTWSFIGAVVLAAGLIVALRLVTSDGGDQAEEVKCGGESLQLRVASSPEKAGIVKQLAGEYSGRTVAGTCVDVLVQSKSSGAAMQALAGGWNEAADGPRPDVWTPAASGWATLLRQRLAAQDRPDVLLEQQPPSLANAPLVIAMPEPMAKALGWPGQGIGWRDLAALATDPAGWAKYGHPEWGAFRLGKTNPNLSTSGLNATIGTYFAATGTSSDLTAPDLDKPEVKSFVGGVEQSIVHYGDTTLTFLSNLLQADDRGAALSYVSAVAVEENSLIGYNQGNPTNDPAKLGQHPRPKVPVVAVYPADGTLNSDHPYAVLNWADDPRRQVAADFLAFLRSDDAQKRFLDQGFRSWDNKPGPQATVDNGVLPETKLNLIRPPSPPVLDLVLKSWAELRKKANVLLVVDVSGSMGDSAEGTGKSKMDLAKQAAVSALGEFGDRDQVGLWMFSTKLEGDQDHRELVPIGPVGQDGRRDALRSRLEGLTPQGGTGLYDTSLAAHEYLKARLAPDAINAVVVLTDGRNEDPGSLDLDNLISRLQVESGSETVRMFTIAYGGDADQDVLKRMAEATQAAEYDSSKPDTINQVFTAVISNF</sequence>
<dbReference type="PROSITE" id="PS50234">
    <property type="entry name" value="VWFA"/>
    <property type="match status" value="1"/>
</dbReference>
<dbReference type="Pfam" id="PF13531">
    <property type="entry name" value="SBP_bac_11"/>
    <property type="match status" value="1"/>
</dbReference>
<dbReference type="EMBL" id="JAGGMS010000001">
    <property type="protein sequence ID" value="MBP2179582.1"/>
    <property type="molecule type" value="Genomic_DNA"/>
</dbReference>
<evidence type="ECO:0000313" key="3">
    <source>
        <dbReference type="Proteomes" id="UP000741013"/>
    </source>
</evidence>
<dbReference type="PANTHER" id="PTHR30632:SF0">
    <property type="entry name" value="SULFATE-BINDING PROTEIN"/>
    <property type="match status" value="1"/>
</dbReference>